<organism evidence="7 8">
    <name type="scientific">Bosea lupini</name>
    <dbReference type="NCBI Taxonomy" id="1036779"/>
    <lineage>
        <taxon>Bacteria</taxon>
        <taxon>Pseudomonadati</taxon>
        <taxon>Pseudomonadota</taxon>
        <taxon>Alphaproteobacteria</taxon>
        <taxon>Hyphomicrobiales</taxon>
        <taxon>Boseaceae</taxon>
        <taxon>Bosea</taxon>
    </lineage>
</organism>
<keyword evidence="3 4" id="KW-0274">FAD</keyword>
<evidence type="ECO:0000259" key="5">
    <source>
        <dbReference type="Pfam" id="PF02852"/>
    </source>
</evidence>
<proteinExistence type="inferred from homology"/>
<gene>
    <name evidence="7" type="ORF">SAMN04515666_103532</name>
</gene>
<keyword evidence="8" id="KW-1185">Reference proteome</keyword>
<dbReference type="PANTHER" id="PTHR43014:SF2">
    <property type="entry name" value="MERCURIC REDUCTASE"/>
    <property type="match status" value="1"/>
</dbReference>
<dbReference type="AlphaFoldDB" id="A0A1H7PMS6"/>
<dbReference type="InterPro" id="IPR036188">
    <property type="entry name" value="FAD/NAD-bd_sf"/>
</dbReference>
<feature type="binding site" evidence="4">
    <location>
        <begin position="185"/>
        <end position="192"/>
    </location>
    <ligand>
        <name>NAD(+)</name>
        <dbReference type="ChEBI" id="CHEBI:57540"/>
    </ligand>
</feature>
<feature type="domain" description="FAD/NAD(P)-binding" evidence="6">
    <location>
        <begin position="17"/>
        <end position="329"/>
    </location>
</feature>
<dbReference type="OrthoDB" id="9781772at2"/>
<dbReference type="PRINTS" id="PR00368">
    <property type="entry name" value="FADPNR"/>
</dbReference>
<keyword evidence="4" id="KW-0547">Nucleotide-binding</keyword>
<dbReference type="EMBL" id="FOAN01000003">
    <property type="protein sequence ID" value="SEL36704.1"/>
    <property type="molecule type" value="Genomic_DNA"/>
</dbReference>
<dbReference type="SUPFAM" id="SSF51905">
    <property type="entry name" value="FAD/NAD(P)-binding domain"/>
    <property type="match status" value="1"/>
</dbReference>
<feature type="binding site" evidence="4">
    <location>
        <position position="311"/>
    </location>
    <ligand>
        <name>FAD</name>
        <dbReference type="ChEBI" id="CHEBI:57692"/>
    </ligand>
</feature>
<keyword evidence="4" id="KW-0520">NAD</keyword>
<dbReference type="Pfam" id="PF07992">
    <property type="entry name" value="Pyr_redox_2"/>
    <property type="match status" value="1"/>
</dbReference>
<feature type="domain" description="Pyridine nucleotide-disulphide oxidoreductase dimerisation" evidence="5">
    <location>
        <begin position="350"/>
        <end position="456"/>
    </location>
</feature>
<dbReference type="Gene3D" id="3.30.390.30">
    <property type="match status" value="1"/>
</dbReference>
<dbReference type="PIRSF" id="PIRSF000350">
    <property type="entry name" value="Mercury_reductase_MerA"/>
    <property type="match status" value="1"/>
</dbReference>
<dbReference type="PANTHER" id="PTHR43014">
    <property type="entry name" value="MERCURIC REDUCTASE"/>
    <property type="match status" value="1"/>
</dbReference>
<dbReference type="InterPro" id="IPR004099">
    <property type="entry name" value="Pyr_nucl-diS_OxRdtase_dimer"/>
</dbReference>
<dbReference type="InterPro" id="IPR001100">
    <property type="entry name" value="Pyr_nuc-diS_OxRdtase"/>
</dbReference>
<evidence type="ECO:0000256" key="3">
    <source>
        <dbReference type="ARBA" id="ARBA00022827"/>
    </source>
</evidence>
<feature type="binding site" evidence="4">
    <location>
        <begin position="148"/>
        <end position="150"/>
    </location>
    <ligand>
        <name>FAD</name>
        <dbReference type="ChEBI" id="CHEBI:57692"/>
    </ligand>
</feature>
<dbReference type="Gene3D" id="3.50.50.60">
    <property type="entry name" value="FAD/NAD(P)-binding domain"/>
    <property type="match status" value="2"/>
</dbReference>
<dbReference type="Proteomes" id="UP000199664">
    <property type="component" value="Unassembled WGS sequence"/>
</dbReference>
<name>A0A1H7PMS6_9HYPH</name>
<accession>A0A1H7PMS6</accession>
<dbReference type="RefSeq" id="WP_091833954.1">
    <property type="nucleotide sequence ID" value="NZ_FOAN01000003.1"/>
</dbReference>
<dbReference type="GO" id="GO:0050660">
    <property type="term" value="F:flavin adenine dinucleotide binding"/>
    <property type="evidence" value="ECO:0007669"/>
    <property type="project" value="TreeGrafter"/>
</dbReference>
<dbReference type="Pfam" id="PF02852">
    <property type="entry name" value="Pyr_redox_dim"/>
    <property type="match status" value="1"/>
</dbReference>
<evidence type="ECO:0000256" key="1">
    <source>
        <dbReference type="ARBA" id="ARBA00007532"/>
    </source>
</evidence>
<evidence type="ECO:0000256" key="4">
    <source>
        <dbReference type="PIRSR" id="PIRSR000350-3"/>
    </source>
</evidence>
<evidence type="ECO:0000313" key="8">
    <source>
        <dbReference type="Proteomes" id="UP000199664"/>
    </source>
</evidence>
<dbReference type="InterPro" id="IPR016156">
    <property type="entry name" value="FAD/NAD-linked_Rdtase_dimer_sf"/>
</dbReference>
<evidence type="ECO:0000313" key="7">
    <source>
        <dbReference type="EMBL" id="SEL36704.1"/>
    </source>
</evidence>
<keyword evidence="7" id="KW-0670">Pyruvate</keyword>
<evidence type="ECO:0000259" key="6">
    <source>
        <dbReference type="Pfam" id="PF07992"/>
    </source>
</evidence>
<dbReference type="SUPFAM" id="SSF55424">
    <property type="entry name" value="FAD/NAD-linked reductases, dimerisation (C-terminal) domain"/>
    <property type="match status" value="1"/>
</dbReference>
<dbReference type="PRINTS" id="PR00411">
    <property type="entry name" value="PNDRDTASEI"/>
</dbReference>
<sequence length="481" mass="50612">MSQTASPAASKEPLTPDICVIGDTPGGLAVATAAALFGVRTVLVRQSGSAPSFSQGARGQALRAVAQHARAIADAQAFGIAAGTSEIDYGRVRTHLDQVSAKLAANDSDERLVALGVLVLKGEAHFQNRRQIAVGESVVKARRFVVATGSLPALPDIPGLAELPVVTEDSIFELVKRPERLIVLGGTAAAVELAQAMRALGSEVALIARDGLLLDEDPEAVGVLRRALLGDGIALHEGRPILRAESHRQRPRLVLEGEIRIDGTHLLVANGRKPNIAGLELDLAGVRSDEAGIVVDASLRTANRNIYAVGDCAGGAAAGTTSSQAAQHQAGLVLRNALFRQPTRFRREWVPRTVHGRPELACVGLSEAQAPALGEIRVLRFPYAESGRAQAERQTEGLIKLMTDRKGGILGVVIAGAQASELIVPWGLAIQKRVNVKEMAGLIVPSQSLSELSQKAALSFQAPLAAKPGIRRLIGFLSRFG</sequence>
<dbReference type="STRING" id="1036779.SAMN04515666_103532"/>
<comment type="cofactor">
    <cofactor evidence="4">
        <name>FAD</name>
        <dbReference type="ChEBI" id="CHEBI:57692"/>
    </cofactor>
    <text evidence="4">Binds 1 FAD per subunit.</text>
</comment>
<protein>
    <submittedName>
        <fullName evidence="7">Pyruvate/2-oxoglutarate dehydrogenase complex, dihydrolipoamide dehydrogenase (E3) component</fullName>
    </submittedName>
</protein>
<keyword evidence="2" id="KW-0285">Flavoprotein</keyword>
<feature type="binding site" evidence="4">
    <location>
        <position position="271"/>
    </location>
    <ligand>
        <name>NAD(+)</name>
        <dbReference type="ChEBI" id="CHEBI:57540"/>
    </ligand>
</feature>
<dbReference type="GO" id="GO:0003955">
    <property type="term" value="F:NAD(P)H dehydrogenase (quinone) activity"/>
    <property type="evidence" value="ECO:0007669"/>
    <property type="project" value="TreeGrafter"/>
</dbReference>
<dbReference type="InterPro" id="IPR023753">
    <property type="entry name" value="FAD/NAD-binding_dom"/>
</dbReference>
<evidence type="ECO:0000256" key="2">
    <source>
        <dbReference type="ARBA" id="ARBA00022630"/>
    </source>
</evidence>
<reference evidence="8" key="1">
    <citation type="submission" date="2016-10" db="EMBL/GenBank/DDBJ databases">
        <authorList>
            <person name="Varghese N."/>
            <person name="Submissions S."/>
        </authorList>
    </citation>
    <scope>NUCLEOTIDE SEQUENCE [LARGE SCALE GENOMIC DNA]</scope>
    <source>
        <strain evidence="8">LMG 26383,CCUG 61248,R- 45681</strain>
    </source>
</reference>
<comment type="similarity">
    <text evidence="1">Belongs to the class-I pyridine nucleotide-disulfide oxidoreductase family.</text>
</comment>